<evidence type="ECO:0000313" key="2">
    <source>
        <dbReference type="Proteomes" id="UP000324222"/>
    </source>
</evidence>
<dbReference type="AlphaFoldDB" id="A0A5B7CQ12"/>
<comment type="caution">
    <text evidence="1">The sequence shown here is derived from an EMBL/GenBank/DDBJ whole genome shotgun (WGS) entry which is preliminary data.</text>
</comment>
<reference evidence="1 2" key="1">
    <citation type="submission" date="2019-05" db="EMBL/GenBank/DDBJ databases">
        <title>Another draft genome of Portunus trituberculatus and its Hox gene families provides insights of decapod evolution.</title>
        <authorList>
            <person name="Jeong J.-H."/>
            <person name="Song I."/>
            <person name="Kim S."/>
            <person name="Choi T."/>
            <person name="Kim D."/>
            <person name="Ryu S."/>
            <person name="Kim W."/>
        </authorList>
    </citation>
    <scope>NUCLEOTIDE SEQUENCE [LARGE SCALE GENOMIC DNA]</scope>
    <source>
        <tissue evidence="1">Muscle</tissue>
    </source>
</reference>
<organism evidence="1 2">
    <name type="scientific">Portunus trituberculatus</name>
    <name type="common">Swimming crab</name>
    <name type="synonym">Neptunus trituberculatus</name>
    <dbReference type="NCBI Taxonomy" id="210409"/>
    <lineage>
        <taxon>Eukaryota</taxon>
        <taxon>Metazoa</taxon>
        <taxon>Ecdysozoa</taxon>
        <taxon>Arthropoda</taxon>
        <taxon>Crustacea</taxon>
        <taxon>Multicrustacea</taxon>
        <taxon>Malacostraca</taxon>
        <taxon>Eumalacostraca</taxon>
        <taxon>Eucarida</taxon>
        <taxon>Decapoda</taxon>
        <taxon>Pleocyemata</taxon>
        <taxon>Brachyura</taxon>
        <taxon>Eubrachyura</taxon>
        <taxon>Portunoidea</taxon>
        <taxon>Portunidae</taxon>
        <taxon>Portuninae</taxon>
        <taxon>Portunus</taxon>
    </lineage>
</organism>
<accession>A0A5B7CQ12</accession>
<dbReference type="EMBL" id="VSRR010000186">
    <property type="protein sequence ID" value="MPC11877.1"/>
    <property type="molecule type" value="Genomic_DNA"/>
</dbReference>
<protein>
    <submittedName>
        <fullName evidence="1">Uncharacterized protein</fullName>
    </submittedName>
</protein>
<keyword evidence="2" id="KW-1185">Reference proteome</keyword>
<dbReference type="Proteomes" id="UP000324222">
    <property type="component" value="Unassembled WGS sequence"/>
</dbReference>
<name>A0A5B7CQ12_PORTR</name>
<gene>
    <name evidence="1" type="ORF">E2C01_004552</name>
</gene>
<sequence length="90" mass="10292">MQLEGEVIVKVTLPGHLIGRKKMGEVIRFNTTRDSITLCTEIERRSEKEMEKERKSNKTYISVTLTLRERNAAHPLFTQTLSGSLTFSPI</sequence>
<proteinExistence type="predicted"/>
<evidence type="ECO:0000313" key="1">
    <source>
        <dbReference type="EMBL" id="MPC11877.1"/>
    </source>
</evidence>